<feature type="compositionally biased region" description="Polar residues" evidence="1">
    <location>
        <begin position="122"/>
        <end position="133"/>
    </location>
</feature>
<dbReference type="RefSeq" id="WP_229852105.1">
    <property type="nucleotide sequence ID" value="NZ_BMRP01000005.1"/>
</dbReference>
<comment type="caution">
    <text evidence="2">The sequence shown here is derived from an EMBL/GenBank/DDBJ whole genome shotgun (WGS) entry which is preliminary data.</text>
</comment>
<feature type="region of interest" description="Disordered" evidence="1">
    <location>
        <begin position="108"/>
        <end position="136"/>
    </location>
</feature>
<accession>A0ABQ2UYZ9</accession>
<evidence type="ECO:0000313" key="3">
    <source>
        <dbReference type="Proteomes" id="UP000654471"/>
    </source>
</evidence>
<dbReference type="EMBL" id="BMRP01000005">
    <property type="protein sequence ID" value="GGU55125.1"/>
    <property type="molecule type" value="Genomic_DNA"/>
</dbReference>
<sequence>MPQHAELLPSDVEAITTGLLRLSQQIDRAECPADIAEVLAPIVDRHDGVLRRLTQIFEAVGDICNDFVLQDRYASELQGESDDAFDTLRNLLNQVNDLDAQFRTFAPHVTRTPRGHRPAPAAQSSASHDTPQAPSGMRIRQAVDTLADLAAYLREHPPLDDVLPLLARLLNEDRGVPIVLGSILRCTEHLLGQQSALPVSDETRLAMEAFREAAQEATDWHVLHWDVQRLRAQSGTPGR</sequence>
<keyword evidence="3" id="KW-1185">Reference proteome</keyword>
<reference evidence="3" key="1">
    <citation type="journal article" date="2019" name="Int. J. Syst. Evol. Microbiol.">
        <title>The Global Catalogue of Microorganisms (GCM) 10K type strain sequencing project: providing services to taxonomists for standard genome sequencing and annotation.</title>
        <authorList>
            <consortium name="The Broad Institute Genomics Platform"/>
            <consortium name="The Broad Institute Genome Sequencing Center for Infectious Disease"/>
            <person name="Wu L."/>
            <person name="Ma J."/>
        </authorList>
    </citation>
    <scope>NUCLEOTIDE SEQUENCE [LARGE SCALE GENOMIC DNA]</scope>
    <source>
        <strain evidence="3">JCM 3399</strain>
    </source>
</reference>
<protein>
    <submittedName>
        <fullName evidence="2">Uncharacterized protein</fullName>
    </submittedName>
</protein>
<evidence type="ECO:0000256" key="1">
    <source>
        <dbReference type="SAM" id="MobiDB-lite"/>
    </source>
</evidence>
<proteinExistence type="predicted"/>
<gene>
    <name evidence="2" type="ORF">GCM10010211_19760</name>
</gene>
<evidence type="ECO:0000313" key="2">
    <source>
        <dbReference type="EMBL" id="GGU55125.1"/>
    </source>
</evidence>
<dbReference type="Proteomes" id="UP000654471">
    <property type="component" value="Unassembled WGS sequence"/>
</dbReference>
<name>A0ABQ2UYZ9_9ACTN</name>
<organism evidence="2 3">
    <name type="scientific">Streptomyces albospinus</name>
    <dbReference type="NCBI Taxonomy" id="285515"/>
    <lineage>
        <taxon>Bacteria</taxon>
        <taxon>Bacillati</taxon>
        <taxon>Actinomycetota</taxon>
        <taxon>Actinomycetes</taxon>
        <taxon>Kitasatosporales</taxon>
        <taxon>Streptomycetaceae</taxon>
        <taxon>Streptomyces</taxon>
    </lineage>
</organism>